<dbReference type="GO" id="GO:0008757">
    <property type="term" value="F:S-adenosylmethionine-dependent methyltransferase activity"/>
    <property type="evidence" value="ECO:0007669"/>
    <property type="project" value="UniProtKB-ARBA"/>
</dbReference>
<dbReference type="HOGENOM" id="CLU_005533_7_0_1"/>
<evidence type="ECO:0000256" key="2">
    <source>
        <dbReference type="ARBA" id="ARBA00022679"/>
    </source>
</evidence>
<name>A0A0D3GFB8_9ORYZ</name>
<evidence type="ECO:0000259" key="6">
    <source>
        <dbReference type="Pfam" id="PF08100"/>
    </source>
</evidence>
<evidence type="ECO:0000313" key="7">
    <source>
        <dbReference type="EnsemblPlants" id="OBART06G10780.1"/>
    </source>
</evidence>
<keyword evidence="8" id="KW-1185">Reference proteome</keyword>
<dbReference type="PANTHER" id="PTHR11746">
    <property type="entry name" value="O-METHYLTRANSFERASE"/>
    <property type="match status" value="1"/>
</dbReference>
<dbReference type="FunFam" id="3.40.50.150:FF:000057">
    <property type="entry name" value="O-methyltransferase ZRP4"/>
    <property type="match status" value="1"/>
</dbReference>
<dbReference type="Gene3D" id="3.40.50.150">
    <property type="entry name" value="Vaccinia Virus protein VP39"/>
    <property type="match status" value="1"/>
</dbReference>
<evidence type="ECO:0008006" key="9">
    <source>
        <dbReference type="Google" id="ProtNLM"/>
    </source>
</evidence>
<dbReference type="InterPro" id="IPR029063">
    <property type="entry name" value="SAM-dependent_MTases_sf"/>
</dbReference>
<dbReference type="InterPro" id="IPR012967">
    <property type="entry name" value="COMT_dimerisation"/>
</dbReference>
<evidence type="ECO:0000256" key="1">
    <source>
        <dbReference type="ARBA" id="ARBA00022603"/>
    </source>
</evidence>
<reference evidence="7" key="2">
    <citation type="submission" date="2015-03" db="UniProtKB">
        <authorList>
            <consortium name="EnsemblPlants"/>
        </authorList>
    </citation>
    <scope>IDENTIFICATION</scope>
</reference>
<organism evidence="7">
    <name type="scientific">Oryza barthii</name>
    <dbReference type="NCBI Taxonomy" id="65489"/>
    <lineage>
        <taxon>Eukaryota</taxon>
        <taxon>Viridiplantae</taxon>
        <taxon>Streptophyta</taxon>
        <taxon>Embryophyta</taxon>
        <taxon>Tracheophyta</taxon>
        <taxon>Spermatophyta</taxon>
        <taxon>Magnoliopsida</taxon>
        <taxon>Liliopsida</taxon>
        <taxon>Poales</taxon>
        <taxon>Poaceae</taxon>
        <taxon>BOP clade</taxon>
        <taxon>Oryzoideae</taxon>
        <taxon>Oryzeae</taxon>
        <taxon>Oryzinae</taxon>
        <taxon>Oryza</taxon>
    </lineage>
</organism>
<dbReference type="AlphaFoldDB" id="A0A0D3GFB8"/>
<protein>
    <recommendedName>
        <fullName evidence="9">O-methyltransferase domain-containing protein</fullName>
    </recommendedName>
</protein>
<evidence type="ECO:0000256" key="4">
    <source>
        <dbReference type="PIRSR" id="PIRSR005739-1"/>
    </source>
</evidence>
<dbReference type="InterPro" id="IPR001077">
    <property type="entry name" value="COMT_C"/>
</dbReference>
<evidence type="ECO:0000256" key="3">
    <source>
        <dbReference type="ARBA" id="ARBA00022691"/>
    </source>
</evidence>
<dbReference type="GO" id="GO:0046983">
    <property type="term" value="F:protein dimerization activity"/>
    <property type="evidence" value="ECO:0007669"/>
    <property type="project" value="InterPro"/>
</dbReference>
<dbReference type="PaxDb" id="65489-OBART06G10780.1"/>
<dbReference type="Proteomes" id="UP000026960">
    <property type="component" value="Chromosome 6"/>
</dbReference>
<accession>A0A0D3GFB8</accession>
<dbReference type="Gramene" id="OBART06G10780.1">
    <property type="protein sequence ID" value="OBART06G10780.1"/>
    <property type="gene ID" value="OBART06G10780"/>
</dbReference>
<dbReference type="GO" id="GO:0032259">
    <property type="term" value="P:methylation"/>
    <property type="evidence" value="ECO:0007669"/>
    <property type="project" value="UniProtKB-KW"/>
</dbReference>
<dbReference type="SUPFAM" id="SSF53335">
    <property type="entry name" value="S-adenosyl-L-methionine-dependent methyltransferases"/>
    <property type="match status" value="1"/>
</dbReference>
<dbReference type="InterPro" id="IPR016461">
    <property type="entry name" value="COMT-like"/>
</dbReference>
<feature type="active site" description="Proton acceptor" evidence="4">
    <location>
        <position position="240"/>
    </location>
</feature>
<dbReference type="InterPro" id="IPR036388">
    <property type="entry name" value="WH-like_DNA-bd_sf"/>
</dbReference>
<dbReference type="eggNOG" id="KOG3178">
    <property type="taxonomic scope" value="Eukaryota"/>
</dbReference>
<dbReference type="Gene3D" id="1.10.10.10">
    <property type="entry name" value="Winged helix-like DNA-binding domain superfamily/Winged helix DNA-binding domain"/>
    <property type="match status" value="1"/>
</dbReference>
<dbReference type="PIRSF" id="PIRSF005739">
    <property type="entry name" value="O-mtase"/>
    <property type="match status" value="1"/>
</dbReference>
<reference evidence="7" key="1">
    <citation type="journal article" date="2009" name="Rice">
        <title>De Novo Next Generation Sequencing of Plant Genomes.</title>
        <authorList>
            <person name="Rounsley S."/>
            <person name="Marri P.R."/>
            <person name="Yu Y."/>
            <person name="He R."/>
            <person name="Sisneros N."/>
            <person name="Goicoechea J.L."/>
            <person name="Lee S.J."/>
            <person name="Angelova A."/>
            <person name="Kudrna D."/>
            <person name="Luo M."/>
            <person name="Affourtit J."/>
            <person name="Desany B."/>
            <person name="Knight J."/>
            <person name="Niazi F."/>
            <person name="Egholm M."/>
            <person name="Wing R.A."/>
        </authorList>
    </citation>
    <scope>NUCLEOTIDE SEQUENCE [LARGE SCALE GENOMIC DNA]</scope>
    <source>
        <strain evidence="7">cv. IRGC 105608</strain>
    </source>
</reference>
<keyword evidence="3" id="KW-0949">S-adenosyl-L-methionine</keyword>
<proteinExistence type="predicted"/>
<sequence length="335" mass="36470">MSTEELLQGHLQLYHHFFSYIKSMALKCAAELGIPAAIHRRGGAATLRDIVADVALRQAKVPHLRRLMRVLTVSGIFAMKQQQPASSGEAVLHAWFRVDDEEEEEEPVAGGGGGGGAAMSLFEMAHGFPRWEMTGRDAAYGAVLNEAMAADSRFVMEVVFREGGGDVFRGIGSLVDVGGGHGAAAAAVAAAFPHVKCSVLDLPQVVRKAPPDAGDVRFVAGDMFEYVPPADAVLLKYVLHCFGDDDCVKILRWCKEAIPTRDAGGKVIIINMVIGSGSQRDIFKETQALFDLYMMYIDGVEREEKEWENIFSKAGFSAYKIMPILGFLSIIEVYP</sequence>
<keyword evidence="1" id="KW-0489">Methyltransferase</keyword>
<dbReference type="InterPro" id="IPR036390">
    <property type="entry name" value="WH_DNA-bd_sf"/>
</dbReference>
<dbReference type="EnsemblPlants" id="OBART06G10780.1">
    <property type="protein sequence ID" value="OBART06G10780.1"/>
    <property type="gene ID" value="OBART06G10780"/>
</dbReference>
<dbReference type="Pfam" id="PF00891">
    <property type="entry name" value="Methyltransf_2"/>
    <property type="match status" value="1"/>
</dbReference>
<keyword evidence="2" id="KW-0808">Transferase</keyword>
<feature type="domain" description="O-methyltransferase C-terminal" evidence="5">
    <location>
        <begin position="120"/>
        <end position="317"/>
    </location>
</feature>
<evidence type="ECO:0000259" key="5">
    <source>
        <dbReference type="Pfam" id="PF00891"/>
    </source>
</evidence>
<dbReference type="PROSITE" id="PS51683">
    <property type="entry name" value="SAM_OMT_II"/>
    <property type="match status" value="1"/>
</dbReference>
<dbReference type="Pfam" id="PF08100">
    <property type="entry name" value="Dimerisation"/>
    <property type="match status" value="1"/>
</dbReference>
<evidence type="ECO:0000313" key="8">
    <source>
        <dbReference type="Proteomes" id="UP000026960"/>
    </source>
</evidence>
<dbReference type="SUPFAM" id="SSF46785">
    <property type="entry name" value="Winged helix' DNA-binding domain"/>
    <property type="match status" value="1"/>
</dbReference>
<dbReference type="GO" id="GO:0008171">
    <property type="term" value="F:O-methyltransferase activity"/>
    <property type="evidence" value="ECO:0007669"/>
    <property type="project" value="InterPro"/>
</dbReference>
<feature type="domain" description="O-methyltransferase dimerisation" evidence="6">
    <location>
        <begin position="15"/>
        <end position="82"/>
    </location>
</feature>